<dbReference type="PANTHER" id="PTHR46663">
    <property type="entry name" value="DIGUANYLATE CYCLASE DGCT-RELATED"/>
    <property type="match status" value="1"/>
</dbReference>
<feature type="transmembrane region" description="Helical" evidence="1">
    <location>
        <begin position="104"/>
        <end position="122"/>
    </location>
</feature>
<dbReference type="SUPFAM" id="SSF55073">
    <property type="entry name" value="Nucleotide cyclase"/>
    <property type="match status" value="1"/>
</dbReference>
<sequence>MLILLGGTTVLGWLLQVPAMVEIKHGLVPMVFNAGICFLLTGTGLVCYGSDNRKLQNTGIAIGGVLVGLTGLTLLEHLIDRSIGIDLATVHTWYDYGNTRPGRMAPNTALSFTLIGWVFLLWRRVEARAKAIAVILLTFCVLALGLTGLVGYLLAPDLLFGWARSGRMAIHTASGIILSAMGLYVTLSNSRWYASGQFFTEDSKIRLLSAGILLIVTATSGLTGFVLLQGSYEHSLSSRLEALLRDRTVLFRSVTSEVSHHATQIVALTGMDMQAKRLLADPLDKVAAIPFDALARRLIDQGYRGVMLESVRGTRLRMVGDLPSAPSFSTPLATGNASELLWDRGVVVRTRVALVQDGKPVGSVSIDQVVPALDASFANLERIGKTAELALCVGRDSMLLCLPNGKNASVFQVKLPGMQKSRLPMELALAGGSGIVGTLDYRNENVIAAYGELVPGLGLVVKQDAKEAYASIREALISGAPIILIVSVLGSIMLYSQLNPLITRMWNSERRADDSAIEMRTIMEAAGDGIITIDHLGSIQSANVAACSMFGYGKEELIGQNVTRLMPAKNRHAHSEGLARVVAGSPSTMLGTPNIQVEGLKKTGHLFPIELTINAVPLSGKSLFVGLMRDITVRKAIEEKLSRLAQFDTLTGLPNRALFMDRLASAALRARRASATMAVMFVDLDGFKLINDSFGHQGGDSVLVQVAERLSSTVRKTDTVARLAGDEFTVILESLTNTEEDVKMIAQKINKLFQTPFRIAGQDARVTVSIGVVIYDGRDGDIDVNDLLRGADEQMYLTKTNGKNAFNLTRAEPRLPVQDIT</sequence>
<dbReference type="InterPro" id="IPR035965">
    <property type="entry name" value="PAS-like_dom_sf"/>
</dbReference>
<dbReference type="NCBIfam" id="TIGR00254">
    <property type="entry name" value="GGDEF"/>
    <property type="match status" value="1"/>
</dbReference>
<feature type="transmembrane region" description="Helical" evidence="1">
    <location>
        <begin position="207"/>
        <end position="228"/>
    </location>
</feature>
<dbReference type="InterPro" id="IPR029787">
    <property type="entry name" value="Nucleotide_cyclase"/>
</dbReference>
<dbReference type="Pfam" id="PF13426">
    <property type="entry name" value="PAS_9"/>
    <property type="match status" value="1"/>
</dbReference>
<reference evidence="4 5" key="1">
    <citation type="submission" date="2017-06" db="EMBL/GenBank/DDBJ databases">
        <authorList>
            <person name="Kim H.J."/>
            <person name="Triplett B.A."/>
        </authorList>
    </citation>
    <scope>NUCLEOTIDE SEQUENCE [LARGE SCALE GENOMIC DNA]</scope>
    <source>
        <strain evidence="4 5">U15</strain>
    </source>
</reference>
<dbReference type="CDD" id="cd01949">
    <property type="entry name" value="GGDEF"/>
    <property type="match status" value="1"/>
</dbReference>
<dbReference type="Gene3D" id="3.30.70.270">
    <property type="match status" value="1"/>
</dbReference>
<accession>A0A239IZB4</accession>
<dbReference type="PROSITE" id="PS50112">
    <property type="entry name" value="PAS"/>
    <property type="match status" value="1"/>
</dbReference>
<dbReference type="EMBL" id="FZOT01000011">
    <property type="protein sequence ID" value="SNS98967.1"/>
    <property type="molecule type" value="Genomic_DNA"/>
</dbReference>
<dbReference type="InterPro" id="IPR052163">
    <property type="entry name" value="DGC-Regulatory_Protein"/>
</dbReference>
<feature type="domain" description="PAS" evidence="2">
    <location>
        <begin position="515"/>
        <end position="585"/>
    </location>
</feature>
<proteinExistence type="predicted"/>
<dbReference type="RefSeq" id="WP_176442505.1">
    <property type="nucleotide sequence ID" value="NZ_FZOT01000011.1"/>
</dbReference>
<dbReference type="SMART" id="SM00267">
    <property type="entry name" value="GGDEF"/>
    <property type="match status" value="1"/>
</dbReference>
<dbReference type="Pfam" id="PF00990">
    <property type="entry name" value="GGDEF"/>
    <property type="match status" value="1"/>
</dbReference>
<organism evidence="4 5">
    <name type="scientific">Noviherbaspirillum humi</name>
    <dbReference type="NCBI Taxonomy" id="1688639"/>
    <lineage>
        <taxon>Bacteria</taxon>
        <taxon>Pseudomonadati</taxon>
        <taxon>Pseudomonadota</taxon>
        <taxon>Betaproteobacteria</taxon>
        <taxon>Burkholderiales</taxon>
        <taxon>Oxalobacteraceae</taxon>
        <taxon>Noviherbaspirillum</taxon>
    </lineage>
</organism>
<dbReference type="InterPro" id="IPR000014">
    <property type="entry name" value="PAS"/>
</dbReference>
<evidence type="ECO:0000313" key="5">
    <source>
        <dbReference type="Proteomes" id="UP000198284"/>
    </source>
</evidence>
<feature type="transmembrane region" description="Helical" evidence="1">
    <location>
        <begin position="134"/>
        <end position="155"/>
    </location>
</feature>
<evidence type="ECO:0000259" key="2">
    <source>
        <dbReference type="PROSITE" id="PS50112"/>
    </source>
</evidence>
<evidence type="ECO:0000259" key="3">
    <source>
        <dbReference type="PROSITE" id="PS50887"/>
    </source>
</evidence>
<keyword evidence="1" id="KW-0472">Membrane</keyword>
<evidence type="ECO:0000256" key="1">
    <source>
        <dbReference type="SAM" id="Phobius"/>
    </source>
</evidence>
<keyword evidence="1" id="KW-1133">Transmembrane helix</keyword>
<dbReference type="SUPFAM" id="SSF55785">
    <property type="entry name" value="PYP-like sensor domain (PAS domain)"/>
    <property type="match status" value="1"/>
</dbReference>
<dbReference type="FunFam" id="3.30.70.270:FF:000001">
    <property type="entry name" value="Diguanylate cyclase domain protein"/>
    <property type="match status" value="1"/>
</dbReference>
<dbReference type="InterPro" id="IPR043128">
    <property type="entry name" value="Rev_trsase/Diguanyl_cyclase"/>
</dbReference>
<dbReference type="NCBIfam" id="TIGR00229">
    <property type="entry name" value="sensory_box"/>
    <property type="match status" value="1"/>
</dbReference>
<keyword evidence="1" id="KW-0812">Transmembrane</keyword>
<gene>
    <name evidence="4" type="ORF">SAMN06265795_11145</name>
</gene>
<feature type="transmembrane region" description="Helical" evidence="1">
    <location>
        <begin position="60"/>
        <end position="79"/>
    </location>
</feature>
<feature type="transmembrane region" description="Helical" evidence="1">
    <location>
        <begin position="29"/>
        <end position="48"/>
    </location>
</feature>
<dbReference type="Proteomes" id="UP000198284">
    <property type="component" value="Unassembled WGS sequence"/>
</dbReference>
<dbReference type="InterPro" id="IPR000160">
    <property type="entry name" value="GGDEF_dom"/>
</dbReference>
<protein>
    <submittedName>
        <fullName evidence="4">PAS domain S-box-containing protein/diguanylate cyclase (GGDEF) domain-containing protein</fullName>
    </submittedName>
</protein>
<dbReference type="GO" id="GO:0003824">
    <property type="term" value="F:catalytic activity"/>
    <property type="evidence" value="ECO:0007669"/>
    <property type="project" value="UniProtKB-ARBA"/>
</dbReference>
<keyword evidence="5" id="KW-1185">Reference proteome</keyword>
<dbReference type="Gene3D" id="3.30.450.20">
    <property type="entry name" value="PAS domain"/>
    <property type="match status" value="1"/>
</dbReference>
<name>A0A239IZB4_9BURK</name>
<feature type="domain" description="GGDEF" evidence="3">
    <location>
        <begin position="675"/>
        <end position="811"/>
    </location>
</feature>
<dbReference type="PANTHER" id="PTHR46663:SF3">
    <property type="entry name" value="SLL0267 PROTEIN"/>
    <property type="match status" value="1"/>
</dbReference>
<feature type="transmembrane region" description="Helical" evidence="1">
    <location>
        <begin position="167"/>
        <end position="187"/>
    </location>
</feature>
<dbReference type="AlphaFoldDB" id="A0A239IZB4"/>
<dbReference type="CDD" id="cd00130">
    <property type="entry name" value="PAS"/>
    <property type="match status" value="1"/>
</dbReference>
<dbReference type="SMART" id="SM00091">
    <property type="entry name" value="PAS"/>
    <property type="match status" value="1"/>
</dbReference>
<dbReference type="PROSITE" id="PS50887">
    <property type="entry name" value="GGDEF"/>
    <property type="match status" value="1"/>
</dbReference>
<evidence type="ECO:0000313" key="4">
    <source>
        <dbReference type="EMBL" id="SNS98967.1"/>
    </source>
</evidence>